<dbReference type="InterPro" id="IPR004273">
    <property type="entry name" value="Dynein_heavy_D6_P-loop"/>
</dbReference>
<dbReference type="Gene3D" id="1.10.472.130">
    <property type="match status" value="1"/>
</dbReference>
<dbReference type="Gene3D" id="1.20.920.30">
    <property type="match status" value="1"/>
</dbReference>
<evidence type="ECO:0000256" key="20">
    <source>
        <dbReference type="ARBA" id="ARBA00082099"/>
    </source>
</evidence>
<dbReference type="FunFam" id="1.20.920.30:FF:000005">
    <property type="entry name" value="Dynein, axonemal, heavy chain 2"/>
    <property type="match status" value="1"/>
</dbReference>
<keyword evidence="5" id="KW-0677">Repeat</keyword>
<dbReference type="Pfam" id="PF08385">
    <property type="entry name" value="DHC_N1"/>
    <property type="match status" value="1"/>
</dbReference>
<dbReference type="GO" id="GO:0005858">
    <property type="term" value="C:axonemal dynein complex"/>
    <property type="evidence" value="ECO:0007669"/>
    <property type="project" value="UniProtKB-ARBA"/>
</dbReference>
<dbReference type="InterPro" id="IPR024317">
    <property type="entry name" value="Dynein_heavy_chain_D4_dom"/>
</dbReference>
<dbReference type="SMART" id="SM00382">
    <property type="entry name" value="AAA"/>
    <property type="match status" value="2"/>
</dbReference>
<feature type="region of interest" description="Disordered" evidence="22">
    <location>
        <begin position="1"/>
        <end position="69"/>
    </location>
</feature>
<dbReference type="Pfam" id="PF17852">
    <property type="entry name" value="Dynein_AAA_lid"/>
    <property type="match status" value="1"/>
</dbReference>
<protein>
    <recommendedName>
        <fullName evidence="18">Dynein axonemal heavy chain 2</fullName>
    </recommendedName>
    <alternativeName>
        <fullName evidence="20">Axonemal beta dynein heavy chain 2</fullName>
    </alternativeName>
    <alternativeName>
        <fullName evidence="19">Ciliary dynein heavy chain 2</fullName>
    </alternativeName>
</protein>
<dbReference type="Gene3D" id="6.10.140.1060">
    <property type="match status" value="1"/>
</dbReference>
<keyword evidence="12" id="KW-0969">Cilium</keyword>
<evidence type="ECO:0000256" key="17">
    <source>
        <dbReference type="ARBA" id="ARBA00064223"/>
    </source>
</evidence>
<dbReference type="InterPro" id="IPR041466">
    <property type="entry name" value="Dynein_AAA5_ext"/>
</dbReference>
<dbReference type="FunFam" id="1.20.140.100:FF:000006">
    <property type="entry name" value="dynein heavy chain 2, axonemal"/>
    <property type="match status" value="1"/>
</dbReference>
<organism evidence="24 25">
    <name type="scientific">Schistosoma rodhaini</name>
    <dbReference type="NCBI Taxonomy" id="6188"/>
    <lineage>
        <taxon>Eukaryota</taxon>
        <taxon>Metazoa</taxon>
        <taxon>Spiralia</taxon>
        <taxon>Lophotrochozoa</taxon>
        <taxon>Platyhelminthes</taxon>
        <taxon>Trematoda</taxon>
        <taxon>Digenea</taxon>
        <taxon>Strigeidida</taxon>
        <taxon>Schistosomatoidea</taxon>
        <taxon>Schistosomatidae</taxon>
        <taxon>Schistosoma</taxon>
    </lineage>
</organism>
<dbReference type="Gene3D" id="1.10.8.1220">
    <property type="match status" value="1"/>
</dbReference>
<keyword evidence="24" id="KW-1185">Reference proteome</keyword>
<dbReference type="Pfam" id="PF12774">
    <property type="entry name" value="AAA_6"/>
    <property type="match status" value="1"/>
</dbReference>
<dbReference type="GO" id="GO:0005874">
    <property type="term" value="C:microtubule"/>
    <property type="evidence" value="ECO:0007669"/>
    <property type="project" value="UniProtKB-KW"/>
</dbReference>
<keyword evidence="7" id="KW-0802">TPR repeat</keyword>
<dbReference type="Gene3D" id="1.20.1270.280">
    <property type="match status" value="1"/>
</dbReference>
<reference evidence="24" key="1">
    <citation type="submission" date="2022-06" db="EMBL/GenBank/DDBJ databases">
        <authorList>
            <person name="Berger JAMES D."/>
            <person name="Berger JAMES D."/>
        </authorList>
    </citation>
    <scope>NUCLEOTIDE SEQUENCE [LARGE SCALE GENOMIC DNA]</scope>
</reference>
<dbReference type="FunFam" id="3.40.50.300:FF:002141">
    <property type="entry name" value="Dynein heavy chain"/>
    <property type="match status" value="1"/>
</dbReference>
<keyword evidence="4" id="KW-0493">Microtubule</keyword>
<dbReference type="Pfam" id="PF08393">
    <property type="entry name" value="DHC_N2"/>
    <property type="match status" value="1"/>
</dbReference>
<sequence length="4528" mass="522742">MVGVSEETNDNDLLTHHNNLDEDKSRGDSNELKTPNSLHLNDKPEVSTNGSRHETESIDHLDNISSPTREGDTISLAELIKNRICLTDFDPESHWHDIHDNIVEKDFASGGHNLLICYMLNKNELKLEFEIPRFLCHEINYFIFTPNVNTEKINVYNFDLCVQYGSVSGSAIQSLLGIMSSLFAPNLFTNISWPDSIHNDFSLQLQRFMSSLSDTRWKLENKTVLYMPTINLNLSPEIASKDKELINRFEMIVIHWTRQIKTVLNLQNESDNTTNNDNSSPLDEINFWYNRYNDLIGINLQLNKPIINYIKNILLITKSIYLINFLKLINEIKLNKKQAKNNLKFLNTIKDLCYQLNELKPINIPNILSLIINKIRMIWVHSKYYNNNELIINLFNKLSNIIIIRCCSIISLDDIYYGKCISSILNLNQCIYCCEQYKKIYNKLKMIHKHYSLKPWDIDHNNSIFAQIDAFIQRCHDLLEVCQCLKHFGRYEDGNKTPMPILQGIRGSEVENLLLTIEQMFEKLMYSLFEKRHCILDVKATSWHDNYNRFRIGVKDLEVMMQNAINTAFETVTTIQQGVEILDIFAHLRSRETIRRTIDNRTNELVSRFGDCLNQVKKEMTQRVNTGLPIPTEAYYSGQALYWKFLRRRLEKDILALDQAFFLPLSDAGMPELRQQYTQLTDALDDLTRKIYNEFQTTIEPDPLKCLDLPVLTRSTLQFGMIEPNFSGTTLKLLNELYYWNRLGYELPTNTNEAYRRRIELKYLHDIILIIVRDYNCIINSLNNDERALFKERIKLLDIKLIPGLTKLHWTVKGLIEMFIHDCRIQANKLQFIVGEYKLANINIKENCEEITKNLLIKLQTNRIYENTEFDDCQSEHRKVTKEKLIAIHKDIINKLREVKETFVSGSADIQMHWWKYTEKMDHFCEEAFRINVKSSLCELQKAINGDGRNDPNPLFKVSLNLDNDVLIFSPTLGQLTLVVASLGSKFAEIMSVIPRLPDLLAQAKSTRPPISEVIATDEEINKIQASIKRGMQEIGTAVHEPLSYWDQFREIWELPKDDFIKRYRQLNPHVTSIDADISRYTEVTNKVLDADTMVTTKFLQLDFSLLKNAIAAHCRDWQMRLINLLLSMTEDSLNGIYTYMNDVQERILRPPLNLDELGDSIQLLEQILSEHIEIQAKFGPLEEQFAILDKCEVTYSDEISNRRVNLASDWVQFQSSLASAEVMIKKSKEKFKVGLLNDTEEFKREVSNLLQELQMKGPYAANLKPQEALDIVNQFLEQLDNLKSHELELRHGLNLFKIEQPPFKEISIIEKDLDILNTIWTANMEWESNWESWKAGRFYDLQTNEMENLANTQFRKFTKWARDLKDRNWEIIEVSRKKVDQFRRTLPLITDLRNPAMRTRHWDKIKEEMNTQFNVDSDEFTLECIVELGFEQYSDLISEISGAATKELAIEKALDTMERFWQNNELDMISYKDKSIYKIKSTDEIFEALEDNQVQLSTMKTSRFVKPFEHLVDNWERVLSLITETIETLLTVQRQYMYMETIFLGEDIRKQLPKESVSFDMINIQWQSITTYLYETRNTRTCASKPGLLDQINKLVQSLEEIQQSLDMYLETKRQIFPRFYFISNDDLLEVLGQGRNPEAVMPHLKKCFDNITLLRLEKTNFLAYDALSMFSLDGEEVPFKNKVRLDGPVESWLGDIEEQMYKTLKDMLRDCRIALKKAANKRDKFIKEWPGQLCITSSQIQWTADVTRALQLVSNRQDKRPLKSLKHKQKNLLEKFSEIIRSNLTKIQRLKINALAVIEVHQRDIIDKLYKIGCNDVNAFDWLSQLRFYWEKEADDCFVRQTNTSFRYGYEYLGNSGRLVITPLTDRCYITLTTALHLHRGGSPKGPAGTGKTETTKDLGKSLGDYVIVVNCSEGLDYKSMGRMFAGLAQTGAWGCFDEFNRINIEVLSVVAQQILSILSALAVADQSDNQNTKTRFMFEGRMIQLVWSCGIFITMNPGYAGRTELPDNLKSMFRPIAMVVPDSSMIAEITLFAEGFSSTKILAKKVFTLYNLTVQQLSKQDHYDFGLRALVSVLRYAGKKKRANPNMSDEELLLLSLNDMNLAKLTSVDLPLFEGIITDLFPSIEPPTMDYSKIKNALQEECNKINLRMTPFTLTKVIQLYETKSSRHSVMIVGKTLSGKSTTWRLLKAVHNSLAKVPNSDFEMVTEYSLNPKSLSLGELYGEFNLSTNEWTDGVLSSIMRQTCSDGSPTLKWIIFDGPVDTLWIESMNSVMDDNKILTLINGERISMPEQVSLLFEVEDLSVASPATVSRCGMVYNDVNDLGWWPYVESWLSKKTNKVLVEETKRFFTKYIDNLYEYIRLNCNVIIPMSLTNTIISLCKLYDSLATPEVWANPTDVDYYPRLLEMTFQFCMIWSVACLVDEDGRKKVDAYIREIEGSFPNKDSIYEYYVDPKSRSWIHWEEKLNTGWKYSPNVPFHKILVPTADTIRYNFLLDCTVKQKYPALLVGSVGTGKTSLALDLLRNLDSTQWINLIINMSSQTTSNNVQDIIEGRVEKRTKDTFVPVGGGKMLTFMDDFNMPAKDSSGSQPPLELIRQWLEYGFWYDRAKQTRKKIKGMQIFAAMGTPGGGRTILSQRLQSHFHQIVVTFPTEANLKRIYGTMITQKLHEFQDEVKSMADNLTQASIDLYHAVVSKFLPTPTKIHYLFNLRDISKIFQGLLRASKNYIDTRNSMLRLWIHEGLRVFYDRLVDEKDRATFLDLVGESLASYFDQTYHGLCPSKQSPIFVDFMNSDNSYEDVTDLDRLRKFMAQTLKEYNESPGMVHVDLVMFRDAIEHTCKVVRVINQPRGNMLLIGIGGSGRQSLSRLAAYICEYKTFQVEVTKHYRKQEFREDLKKMYFQAGVENKPTVFLFTDAQVLDESFLEDINNMLSSGEVPILYKSDEFEEVKQQLVEVAKNEGVAESTQAIFRFFIERVRANLHIILCMSPIGEPFRNRIRMFPAFVNCTTIDWFSEWPLEALLEVSEKYLASVDININEPDPQLLVKKQAKMRTSVAKIFANMHRSVTDMAVVMLNELKRHNYITPTNYLEFVSGYKILLYQKRQELSDKANKLTNGLDKIDETRKKVEVMSVELEEAKKKVSAFQKECDDYLVVIVQQKREADEQAKSVMQTQEKIKIDEAKCLHMAELAQADLAQAMPALEAAVQALESLNKKDITEIKSYGKPPLLVQKVLEAVMILRGADPSWAESKRQLGEQDFIKQLINFDKDNISDKTLKRISQYCSQDDFHPDVVGKVSSAAKSLCMWVRAMDVYGRVYRVVEPKRQRLKQAEEVLHEKQAQLAAAQAKLDEVNAEMRRLQQEYNEKMEQKEELRKKAEHTEKMLDRASKLVSGLAGEKLRWEASVADLLRKIELLPGDCLLASAFLSYMGPFLSEYREKLITNWLGLIRTESVPVTDPFVFTEFLADPTQVREWNIQGLPRDTFSVENGVIVTRGSRWPLMVDPQNQALKWIKSMEGKELRIIDLQTPDYMRTLEIAVQHGQPVLLQNVHEQLDQALDPLLTKSLIKVGGTLLMKLGDKEIEYNDKFRLYITTKLPNPHYTPEISSKALIVNFAVKQQGLEAQLLGIVVRKERPELEEQKDNLVIGIAAGKRKLTELEDEILRLLNEAQGSLLDDEQLVNTLQTSKVTSSEVTEQLHVAEKTEIQIDKAREGYRPSAQRSSILFFVLNDMSRIDPMYQFSLEAYIDLFTLSIDKSPKSTKLDDRITNLNDYHTYAVYRYTCRGLFERHKLLFSFHICLKILESAGKVNEDEYNFFLRGGVVLDRENQFDNPCTAWCTEQCWDNITELDKLASFHGIVTSFEQYSRDWNLWYTSAEPENSSLPGEWDNTLNEFQRMLIVRSLRPDRVSFCATRFIVNNLGSRFVEPPVLDMKQVVDDSSTRTPLIFVLSPGVDPTAGLLQLADNCGMSKKFHALSLGQGQSPIATRLIKEGIREGNWIFLANCHLSLSWMPALDKIVEQLSTEEIHTDFRLWLSSSPNPAFPISILQAGIKMTTEPPKGLRSNMKRLYHLIKEDQFSLCQKPEKYKKLLFSLCYFHSVLLERKKFLMLGWNIPYEFNDSDFEVSEHLLTNYLGQYDETPWDALRYLIADINYGGHVTDDWDRRLLNTYISDYFRDEVLKEPFYKLSSLPYYYIPRDGTLNAYREFVTLLPQIDHPEAFGQHPNADITSQIQETRVLLDTLLSLQPQVSQGTGVSREEKVLDLIDNLQKQLPEDIDFEGTMKMFATDHSPLVVVLLQEIQRYNHLLGLIRNQLLDLSKGIQGLVVMSSELEQIFTSIFDGHVPKQWSKTYSSLKPLGSWARDLAARVELFSKWASTTHPPKLFWIGAFTFPTGFLTAVLQTSARKNNISVDSLSWEFSVLATSDPNILVTPKDGVYISNLYLQGAGWDRKNSCLIEAAPMELVCPMPGVHFKPVENKKKSSKNIYVAPCYYYPNRAGTTDRPSFMLGVELKTGEKPPEHWTKRSTALLMNLDV</sequence>
<dbReference type="Gene3D" id="1.20.140.100">
    <property type="entry name" value="Dynein heavy chain, N-terminal domain 2"/>
    <property type="match status" value="1"/>
</dbReference>
<evidence type="ECO:0000256" key="1">
    <source>
        <dbReference type="ARBA" id="ARBA00004611"/>
    </source>
</evidence>
<dbReference type="Pfam" id="PF17857">
    <property type="entry name" value="AAA_lid_1"/>
    <property type="match status" value="1"/>
</dbReference>
<dbReference type="PANTHER" id="PTHR22878">
    <property type="entry name" value="DYNEIN HEAVY CHAIN 6, AXONEMAL-LIKE-RELATED"/>
    <property type="match status" value="1"/>
</dbReference>
<dbReference type="FunFam" id="1.20.920.20:FF:000014">
    <property type="entry name" value="dynein heavy chain 2, axonemal"/>
    <property type="match status" value="1"/>
</dbReference>
<dbReference type="InterPro" id="IPR056759">
    <property type="entry name" value="DYH2-5-8_CC"/>
</dbReference>
<dbReference type="FunFam" id="1.10.8.1220:FF:000001">
    <property type="entry name" value="Dynein axonemal heavy chain 5"/>
    <property type="match status" value="1"/>
</dbReference>
<dbReference type="Pfam" id="PF18198">
    <property type="entry name" value="AAA_lid_11"/>
    <property type="match status" value="1"/>
</dbReference>
<dbReference type="FunFam" id="1.20.1270.280:FF:000007">
    <property type="entry name" value="dynein heavy chain 2, axonemal"/>
    <property type="match status" value="1"/>
</dbReference>
<dbReference type="GO" id="GO:0031514">
    <property type="term" value="C:motile cilium"/>
    <property type="evidence" value="ECO:0007669"/>
    <property type="project" value="UniProtKB-ARBA"/>
</dbReference>
<dbReference type="InterPro" id="IPR024743">
    <property type="entry name" value="Dynein_HC_stalk"/>
</dbReference>
<keyword evidence="6" id="KW-0547">Nucleotide-binding</keyword>
<dbReference type="FunFam" id="1.10.287.2620:FF:000002">
    <property type="entry name" value="Dynein heavy chain 2, axonemal"/>
    <property type="match status" value="1"/>
</dbReference>
<dbReference type="InterPro" id="IPR041589">
    <property type="entry name" value="DNAH3_AAA_lid_1"/>
</dbReference>
<evidence type="ECO:0000256" key="14">
    <source>
        <dbReference type="ARBA" id="ARBA00023212"/>
    </source>
</evidence>
<dbReference type="Gene3D" id="1.10.8.710">
    <property type="match status" value="1"/>
</dbReference>
<dbReference type="Pfam" id="PF12781">
    <property type="entry name" value="AAA_9"/>
    <property type="match status" value="1"/>
</dbReference>
<dbReference type="InterPro" id="IPR042222">
    <property type="entry name" value="Dynein_2_N"/>
</dbReference>
<evidence type="ECO:0000256" key="3">
    <source>
        <dbReference type="ARBA" id="ARBA00022490"/>
    </source>
</evidence>
<evidence type="ECO:0000313" key="25">
    <source>
        <dbReference type="WBParaSite" id="SRDH1_52820.1"/>
    </source>
</evidence>
<dbReference type="InterPro" id="IPR035699">
    <property type="entry name" value="AAA_6"/>
</dbReference>
<evidence type="ECO:0000256" key="9">
    <source>
        <dbReference type="ARBA" id="ARBA00022846"/>
    </source>
</evidence>
<evidence type="ECO:0000256" key="16">
    <source>
        <dbReference type="ARBA" id="ARBA00053635"/>
    </source>
</evidence>
<keyword evidence="9" id="KW-0282">Flagellum</keyword>
<evidence type="ECO:0000256" key="11">
    <source>
        <dbReference type="ARBA" id="ARBA00023054"/>
    </source>
</evidence>
<comment type="similarity">
    <text evidence="2">Belongs to the dynein heavy chain family.</text>
</comment>
<accession>A0AA85FLC3</accession>
<keyword evidence="14" id="KW-0206">Cytoskeleton</keyword>
<dbReference type="Gene3D" id="3.10.490.20">
    <property type="match status" value="1"/>
</dbReference>
<dbReference type="WBParaSite" id="SRDH1_52820.1">
    <property type="protein sequence ID" value="SRDH1_52820.1"/>
    <property type="gene ID" value="SRDH1_52820"/>
</dbReference>
<dbReference type="InterPro" id="IPR013602">
    <property type="entry name" value="Dynein_heavy_linker"/>
</dbReference>
<keyword evidence="15" id="KW-0966">Cell projection</keyword>
<dbReference type="FunFam" id="1.10.8.720:FF:000008">
    <property type="entry name" value="Dynein axonemal heavy chain 2"/>
    <property type="match status" value="1"/>
</dbReference>
<evidence type="ECO:0000259" key="23">
    <source>
        <dbReference type="SMART" id="SM00382"/>
    </source>
</evidence>
<dbReference type="FunFam" id="3.10.490.20:FF:000008">
    <property type="entry name" value="dynein heavy chain 2, axonemal"/>
    <property type="match status" value="1"/>
</dbReference>
<dbReference type="InterPro" id="IPR035706">
    <property type="entry name" value="AAA_9"/>
</dbReference>
<evidence type="ECO:0000256" key="12">
    <source>
        <dbReference type="ARBA" id="ARBA00023069"/>
    </source>
</evidence>
<dbReference type="InterPro" id="IPR026983">
    <property type="entry name" value="DHC"/>
</dbReference>
<dbReference type="InterPro" id="IPR042228">
    <property type="entry name" value="Dynein_linker_3"/>
</dbReference>
<dbReference type="Gene3D" id="3.20.180.20">
    <property type="entry name" value="Dynein heavy chain, N-terminal domain 2"/>
    <property type="match status" value="1"/>
</dbReference>
<comment type="subunit">
    <text evidence="17">Part of the axonemal inner dynein arm complex that consists of at least two heavy chains and a number of intermediate and light chains. Interacts with DNAI4.</text>
</comment>
<evidence type="ECO:0000256" key="10">
    <source>
        <dbReference type="ARBA" id="ARBA00023017"/>
    </source>
</evidence>
<evidence type="ECO:0000256" key="6">
    <source>
        <dbReference type="ARBA" id="ARBA00022741"/>
    </source>
</evidence>
<feature type="domain" description="AAA+ ATPase" evidence="23">
    <location>
        <begin position="1882"/>
        <end position="2026"/>
    </location>
</feature>
<keyword evidence="10" id="KW-0243">Dynein</keyword>
<reference evidence="25" key="2">
    <citation type="submission" date="2023-11" db="UniProtKB">
        <authorList>
            <consortium name="WormBaseParasite"/>
        </authorList>
    </citation>
    <scope>IDENTIFICATION</scope>
</reference>
<dbReference type="Pfam" id="PF03028">
    <property type="entry name" value="Dynein_heavy"/>
    <property type="match status" value="1"/>
</dbReference>
<dbReference type="FunFam" id="3.20.180.20:FF:000003">
    <property type="entry name" value="Dynein heavy chain 12, axonemal"/>
    <property type="match status" value="1"/>
</dbReference>
<dbReference type="Pfam" id="PF12775">
    <property type="entry name" value="AAA_7"/>
    <property type="match status" value="1"/>
</dbReference>
<keyword evidence="11 21" id="KW-0175">Coiled coil</keyword>
<feature type="compositionally biased region" description="Basic and acidic residues" evidence="22">
    <location>
        <begin position="13"/>
        <end position="31"/>
    </location>
</feature>
<dbReference type="Gene3D" id="1.20.58.1120">
    <property type="match status" value="1"/>
</dbReference>
<dbReference type="InterPro" id="IPR043160">
    <property type="entry name" value="Dynein_C_barrel"/>
</dbReference>
<dbReference type="Gene3D" id="1.20.920.20">
    <property type="match status" value="1"/>
</dbReference>
<dbReference type="Pfam" id="PF18199">
    <property type="entry name" value="Dynein_C"/>
    <property type="match status" value="1"/>
</dbReference>
<dbReference type="Pfam" id="PF12780">
    <property type="entry name" value="AAA_8"/>
    <property type="match status" value="1"/>
</dbReference>
<feature type="coiled-coil region" evidence="21">
    <location>
        <begin position="3102"/>
        <end position="3146"/>
    </location>
</feature>
<feature type="domain" description="AAA+ ATPase" evidence="23">
    <location>
        <begin position="2502"/>
        <end position="2649"/>
    </location>
</feature>
<dbReference type="InterPro" id="IPR041228">
    <property type="entry name" value="Dynein_C"/>
</dbReference>
<dbReference type="GO" id="GO:0005524">
    <property type="term" value="F:ATP binding"/>
    <property type="evidence" value="ECO:0007669"/>
    <property type="project" value="UniProtKB-KW"/>
</dbReference>
<comment type="function">
    <text evidence="16">As part of the axonemal inner dynein arm complex plays a central role in ciliary beat. Expressed in sperm flagellum, it is required for sperm motility. Dyneins are microtubule-based molecular motors possessing ATPase activities that can convert the chemical energy of ATP into relative sliding between adjacent microtubule doublets to generate ciliary bending.</text>
</comment>
<dbReference type="Gene3D" id="3.40.50.300">
    <property type="entry name" value="P-loop containing nucleotide triphosphate hydrolases"/>
    <property type="match status" value="5"/>
</dbReference>
<dbReference type="FunFam" id="1.10.472.130:FF:000003">
    <property type="entry name" value="Dynein, axonemal, heavy chain 2"/>
    <property type="match status" value="1"/>
</dbReference>
<dbReference type="Pfam" id="PF12777">
    <property type="entry name" value="MT"/>
    <property type="match status" value="1"/>
</dbReference>
<feature type="compositionally biased region" description="Basic and acidic residues" evidence="22">
    <location>
        <begin position="40"/>
        <end position="62"/>
    </location>
</feature>
<evidence type="ECO:0000256" key="8">
    <source>
        <dbReference type="ARBA" id="ARBA00022840"/>
    </source>
</evidence>
<evidence type="ECO:0000256" key="15">
    <source>
        <dbReference type="ARBA" id="ARBA00023273"/>
    </source>
</evidence>
<evidence type="ECO:0000256" key="19">
    <source>
        <dbReference type="ARBA" id="ARBA00078558"/>
    </source>
</evidence>
<dbReference type="SUPFAM" id="SSF52540">
    <property type="entry name" value="P-loop containing nucleoside triphosphate hydrolases"/>
    <property type="match status" value="4"/>
</dbReference>
<dbReference type="InterPro" id="IPR003593">
    <property type="entry name" value="AAA+_ATPase"/>
</dbReference>
<keyword evidence="3" id="KW-0963">Cytoplasm</keyword>
<dbReference type="FunFam" id="3.40.50.300:FF:000153">
    <property type="entry name" value="Dynein axonemal heavy chain 1"/>
    <property type="match status" value="1"/>
</dbReference>
<evidence type="ECO:0000256" key="22">
    <source>
        <dbReference type="SAM" id="MobiDB-lite"/>
    </source>
</evidence>
<dbReference type="Pfam" id="PF25007">
    <property type="entry name" value="DYH2-5-8_CC"/>
    <property type="match status" value="1"/>
</dbReference>
<evidence type="ECO:0000256" key="2">
    <source>
        <dbReference type="ARBA" id="ARBA00008887"/>
    </source>
</evidence>
<keyword evidence="8" id="KW-0067">ATP-binding</keyword>
<evidence type="ECO:0000256" key="7">
    <source>
        <dbReference type="ARBA" id="ARBA00022803"/>
    </source>
</evidence>
<dbReference type="InterPro" id="IPR027417">
    <property type="entry name" value="P-loop_NTPase"/>
</dbReference>
<evidence type="ECO:0000313" key="24">
    <source>
        <dbReference type="Proteomes" id="UP000050792"/>
    </source>
</evidence>
<dbReference type="GO" id="GO:0045505">
    <property type="term" value="F:dynein intermediate chain binding"/>
    <property type="evidence" value="ECO:0007669"/>
    <property type="project" value="InterPro"/>
</dbReference>
<name>A0AA85FLC3_9TREM</name>
<evidence type="ECO:0000256" key="4">
    <source>
        <dbReference type="ARBA" id="ARBA00022701"/>
    </source>
</evidence>
<dbReference type="Gene3D" id="1.10.287.2620">
    <property type="match status" value="1"/>
</dbReference>
<dbReference type="InterPro" id="IPR042219">
    <property type="entry name" value="AAA_lid_11_sf"/>
</dbReference>
<dbReference type="InterPro" id="IPR043157">
    <property type="entry name" value="Dynein_AAA1S"/>
</dbReference>
<dbReference type="GO" id="GO:0007018">
    <property type="term" value="P:microtubule-based movement"/>
    <property type="evidence" value="ECO:0007669"/>
    <property type="project" value="InterPro"/>
</dbReference>
<evidence type="ECO:0000256" key="5">
    <source>
        <dbReference type="ARBA" id="ARBA00022737"/>
    </source>
</evidence>
<evidence type="ECO:0000256" key="18">
    <source>
        <dbReference type="ARBA" id="ARBA00071813"/>
    </source>
</evidence>
<proteinExistence type="inferred from homology"/>
<dbReference type="InterPro" id="IPR041658">
    <property type="entry name" value="AAA_lid_11"/>
</dbReference>
<evidence type="ECO:0000256" key="21">
    <source>
        <dbReference type="SAM" id="Coils"/>
    </source>
</evidence>
<dbReference type="InterPro" id="IPR013594">
    <property type="entry name" value="Dynein_heavy_tail"/>
</dbReference>
<dbReference type="FunFam" id="3.40.50.300:FF:000044">
    <property type="entry name" value="Dynein heavy chain 5, axonemal"/>
    <property type="match status" value="1"/>
</dbReference>
<dbReference type="FunFam" id="1.10.8.710:FF:000001">
    <property type="entry name" value="Dynein axonemal heavy chain 2"/>
    <property type="match status" value="1"/>
</dbReference>
<dbReference type="PANTHER" id="PTHR22878:SF68">
    <property type="entry name" value="DYNEIN HEAVY CHAIN 6, AXONEMAL-LIKE"/>
    <property type="match status" value="1"/>
</dbReference>
<comment type="subcellular location">
    <subcellularLocation>
        <location evidence="1">Cytoplasm</location>
        <location evidence="1">Cytoskeleton</location>
        <location evidence="1">Flagellum axoneme</location>
    </subcellularLocation>
</comment>
<dbReference type="FunFam" id="1.20.58.1120:FF:000001">
    <property type="entry name" value="dynein heavy chain 2, axonemal"/>
    <property type="match status" value="1"/>
</dbReference>
<dbReference type="Proteomes" id="UP000050792">
    <property type="component" value="Unassembled WGS sequence"/>
</dbReference>
<dbReference type="Gene3D" id="1.10.8.720">
    <property type="entry name" value="Region D6 of dynein motor"/>
    <property type="match status" value="1"/>
</dbReference>
<dbReference type="GO" id="GO:0051959">
    <property type="term" value="F:dynein light intermediate chain binding"/>
    <property type="evidence" value="ECO:0007669"/>
    <property type="project" value="InterPro"/>
</dbReference>
<feature type="coiled-coil region" evidence="21">
    <location>
        <begin position="3325"/>
        <end position="3387"/>
    </location>
</feature>
<evidence type="ECO:0000256" key="13">
    <source>
        <dbReference type="ARBA" id="ARBA00023175"/>
    </source>
</evidence>
<keyword evidence="13" id="KW-0505">Motor protein</keyword>
<dbReference type="GO" id="GO:0008569">
    <property type="term" value="F:minus-end-directed microtubule motor activity"/>
    <property type="evidence" value="ECO:0007669"/>
    <property type="project" value="InterPro"/>
</dbReference>
<dbReference type="FunFam" id="3.40.50.300:FF:000049">
    <property type="entry name" value="Dynein, axonemal, heavy chain 5"/>
    <property type="match status" value="1"/>
</dbReference>